<dbReference type="InterPro" id="IPR005318">
    <property type="entry name" value="OM_porin_bac"/>
</dbReference>
<name>A0A6S6UBI8_9BACT</name>
<feature type="chain" id="PRO_5027635546" description="Outer membrane porin, OprD family" evidence="4">
    <location>
        <begin position="21"/>
        <end position="451"/>
    </location>
</feature>
<keyword evidence="2" id="KW-0813">Transport</keyword>
<sequence length="451" mass="48157">MKEVTFSMVTIALLSSSAVAAETLADAFKDGKTSGQIRAFYVDRTYEGNLENNRNSLAVSGNLGFETAALNGISAGVRFYTTHGIDIHSGGRSSANYDPSLYGDDFINSYSMVGEAFFNYKNNNTNLKIGRQKLDTPLAGSDDARMLPNLFEAVVLSNTDIQDTTLIGAHVTREAVGTFGNVYSLANTANQQLSLQSGYGLGFKQGTTGRFTNVGTIALGDAGSDTSGVTAAAAIYKGVEGLTLQAWDYYAHDILNAVYLQGDYGFDAGSLKMKASAQAITQSEVGDKLAGKVDSTYVAAKLGASSGPLSGYLAYSTTGSNDDTVTNGGILTPWGGMPAFTQGMVTRHMFFADTDTTKVAATYNFKETGVDVKASAYYTSFEVGKQATYGTTRNGIANASGYTAKESGFDIQYNPTNIKNLNLRLRANYPTNFTGTDIDWSEYRLIANYNF</sequence>
<dbReference type="EMBL" id="CACVAZ010000194">
    <property type="protein sequence ID" value="CAA6825478.1"/>
    <property type="molecule type" value="Genomic_DNA"/>
</dbReference>
<proteinExistence type="inferred from homology"/>
<feature type="signal peptide" evidence="4">
    <location>
        <begin position="1"/>
        <end position="20"/>
    </location>
</feature>
<keyword evidence="3 4" id="KW-0732">Signal</keyword>
<comment type="similarity">
    <text evidence="1">Belongs to the outer membrane porin (Opr) (TC 1.B.25) family.</text>
</comment>
<dbReference type="GO" id="GO:0015288">
    <property type="term" value="F:porin activity"/>
    <property type="evidence" value="ECO:0007669"/>
    <property type="project" value="TreeGrafter"/>
</dbReference>
<organism evidence="5">
    <name type="scientific">uncultured Sulfurovum sp</name>
    <dbReference type="NCBI Taxonomy" id="269237"/>
    <lineage>
        <taxon>Bacteria</taxon>
        <taxon>Pseudomonadati</taxon>
        <taxon>Campylobacterota</taxon>
        <taxon>Epsilonproteobacteria</taxon>
        <taxon>Campylobacterales</taxon>
        <taxon>Sulfurovaceae</taxon>
        <taxon>Sulfurovum</taxon>
        <taxon>environmental samples</taxon>
    </lineage>
</organism>
<dbReference type="AlphaFoldDB" id="A0A6S6UBI8"/>
<evidence type="ECO:0000313" key="5">
    <source>
        <dbReference type="EMBL" id="CAA6825478.1"/>
    </source>
</evidence>
<dbReference type="Gene3D" id="2.40.160.10">
    <property type="entry name" value="Porin"/>
    <property type="match status" value="1"/>
</dbReference>
<evidence type="ECO:0000256" key="1">
    <source>
        <dbReference type="ARBA" id="ARBA00009075"/>
    </source>
</evidence>
<accession>A0A6S6UBI8</accession>
<gene>
    <name evidence="5" type="ORF">HELGO_WM24704</name>
</gene>
<evidence type="ECO:0008006" key="6">
    <source>
        <dbReference type="Google" id="ProtNLM"/>
    </source>
</evidence>
<evidence type="ECO:0000256" key="4">
    <source>
        <dbReference type="SAM" id="SignalP"/>
    </source>
</evidence>
<dbReference type="GO" id="GO:0016020">
    <property type="term" value="C:membrane"/>
    <property type="evidence" value="ECO:0007669"/>
    <property type="project" value="InterPro"/>
</dbReference>
<dbReference type="Pfam" id="PF03573">
    <property type="entry name" value="OprD"/>
    <property type="match status" value="1"/>
</dbReference>
<dbReference type="InterPro" id="IPR023614">
    <property type="entry name" value="Porin_dom_sf"/>
</dbReference>
<dbReference type="PANTHER" id="PTHR34596">
    <property type="entry name" value="CHITOPORIN"/>
    <property type="match status" value="1"/>
</dbReference>
<reference evidence="5" key="1">
    <citation type="submission" date="2020-01" db="EMBL/GenBank/DDBJ databases">
        <authorList>
            <person name="Meier V. D."/>
            <person name="Meier V D."/>
        </authorList>
    </citation>
    <scope>NUCLEOTIDE SEQUENCE</scope>
    <source>
        <strain evidence="5">HLG_WM_MAG_02</strain>
    </source>
</reference>
<dbReference type="PANTHER" id="PTHR34596:SF2">
    <property type="entry name" value="CHITOPORIN"/>
    <property type="match status" value="1"/>
</dbReference>
<evidence type="ECO:0000256" key="3">
    <source>
        <dbReference type="ARBA" id="ARBA00022729"/>
    </source>
</evidence>
<evidence type="ECO:0000256" key="2">
    <source>
        <dbReference type="ARBA" id="ARBA00022448"/>
    </source>
</evidence>
<protein>
    <recommendedName>
        <fullName evidence="6">Outer membrane porin, OprD family</fullName>
    </recommendedName>
</protein>